<reference evidence="2 3" key="1">
    <citation type="submission" date="2015-07" db="EMBL/GenBank/DDBJ databases">
        <title>High-quality draft genome sequence of Oceanobacillus caeni HM6, a bacillus isolated from a human feces.</title>
        <authorList>
            <person name="Kumar J."/>
            <person name="Verma M.K."/>
            <person name="Pandey R."/>
            <person name="Bhambi M."/>
            <person name="Chauhan N."/>
        </authorList>
    </citation>
    <scope>NUCLEOTIDE SEQUENCE [LARGE SCALE GENOMIC DNA]</scope>
    <source>
        <strain evidence="2 3">HM6</strain>
    </source>
</reference>
<evidence type="ECO:0008006" key="4">
    <source>
        <dbReference type="Google" id="ProtNLM"/>
    </source>
</evidence>
<evidence type="ECO:0000313" key="3">
    <source>
        <dbReference type="Proteomes" id="UP000037854"/>
    </source>
</evidence>
<feature type="region of interest" description="Disordered" evidence="1">
    <location>
        <begin position="1"/>
        <end position="25"/>
    </location>
</feature>
<accession>A0ABR5MH57</accession>
<evidence type="ECO:0000256" key="1">
    <source>
        <dbReference type="SAM" id="MobiDB-lite"/>
    </source>
</evidence>
<dbReference type="EMBL" id="LGTK01000052">
    <property type="protein sequence ID" value="KPH72654.1"/>
    <property type="molecule type" value="Genomic_DNA"/>
</dbReference>
<dbReference type="RefSeq" id="WP_047186602.1">
    <property type="nucleotide sequence ID" value="NZ_JAHHXM010000026.1"/>
</dbReference>
<keyword evidence="3" id="KW-1185">Reference proteome</keyword>
<gene>
    <name evidence="2" type="ORF">AFL42_13155</name>
</gene>
<sequence length="83" mass="9925">MSDSQSVVLDTKNREGRENRRRGIRRIVNSASNNQQVNHLSSEVGRNIDRLVDEEIRKNGYRRENDPFVRDMYKLMRKYGMRL</sequence>
<protein>
    <recommendedName>
        <fullName evidence="4">Sporulation protein</fullName>
    </recommendedName>
</protein>
<comment type="caution">
    <text evidence="2">The sequence shown here is derived from an EMBL/GenBank/DDBJ whole genome shotgun (WGS) entry which is preliminary data.</text>
</comment>
<proteinExistence type="predicted"/>
<evidence type="ECO:0000313" key="2">
    <source>
        <dbReference type="EMBL" id="KPH72654.1"/>
    </source>
</evidence>
<dbReference type="Proteomes" id="UP000037854">
    <property type="component" value="Unassembled WGS sequence"/>
</dbReference>
<organism evidence="2 3">
    <name type="scientific">Oceanobacillus caeni</name>
    <dbReference type="NCBI Taxonomy" id="405946"/>
    <lineage>
        <taxon>Bacteria</taxon>
        <taxon>Bacillati</taxon>
        <taxon>Bacillota</taxon>
        <taxon>Bacilli</taxon>
        <taxon>Bacillales</taxon>
        <taxon>Bacillaceae</taxon>
        <taxon>Oceanobacillus</taxon>
    </lineage>
</organism>
<name>A0ABR5MH57_9BACI</name>